<evidence type="ECO:0000256" key="2">
    <source>
        <dbReference type="ARBA" id="ARBA00023015"/>
    </source>
</evidence>
<dbReference type="PANTHER" id="PTHR30055:SF234">
    <property type="entry name" value="HTH-TYPE TRANSCRIPTIONAL REGULATOR BETI"/>
    <property type="match status" value="1"/>
</dbReference>
<name>A0ABX8Z3K4_9NEIS</name>
<dbReference type="Gene3D" id="1.10.357.10">
    <property type="entry name" value="Tetracycline Repressor, domain 2"/>
    <property type="match status" value="1"/>
</dbReference>
<dbReference type="InterPro" id="IPR001647">
    <property type="entry name" value="HTH_TetR"/>
</dbReference>
<accession>A0ABX8Z3K4</accession>
<dbReference type="PROSITE" id="PS01081">
    <property type="entry name" value="HTH_TETR_1"/>
    <property type="match status" value="1"/>
</dbReference>
<dbReference type="Pfam" id="PF00440">
    <property type="entry name" value="TetR_N"/>
    <property type="match status" value="1"/>
</dbReference>
<dbReference type="InterPro" id="IPR009057">
    <property type="entry name" value="Homeodomain-like_sf"/>
</dbReference>
<keyword evidence="3 5" id="KW-0238">DNA-binding</keyword>
<evidence type="ECO:0000313" key="7">
    <source>
        <dbReference type="EMBL" id="QZA76370.1"/>
    </source>
</evidence>
<organism evidence="7 8">
    <name type="scientific">Deefgea tanakiae</name>
    <dbReference type="NCBI Taxonomy" id="2865840"/>
    <lineage>
        <taxon>Bacteria</taxon>
        <taxon>Pseudomonadati</taxon>
        <taxon>Pseudomonadota</taxon>
        <taxon>Betaproteobacteria</taxon>
        <taxon>Neisseriales</taxon>
        <taxon>Chitinibacteraceae</taxon>
        <taxon>Deefgea</taxon>
    </lineage>
</organism>
<evidence type="ECO:0000313" key="8">
    <source>
        <dbReference type="Proteomes" id="UP000825679"/>
    </source>
</evidence>
<reference evidence="7 8" key="1">
    <citation type="submission" date="2021-08" db="EMBL/GenBank/DDBJ databases">
        <title>complete genome sequencing of Deefgea sp. D25.</title>
        <authorList>
            <person name="Bae J.-W."/>
            <person name="Gim D.-H."/>
        </authorList>
    </citation>
    <scope>NUCLEOTIDE SEQUENCE [LARGE SCALE GENOMIC DNA]</scope>
    <source>
        <strain evidence="7 8">D25</strain>
    </source>
</reference>
<dbReference type="RefSeq" id="WP_221004778.1">
    <property type="nucleotide sequence ID" value="NZ_CP081150.1"/>
</dbReference>
<dbReference type="InterPro" id="IPR023772">
    <property type="entry name" value="DNA-bd_HTH_TetR-type_CS"/>
</dbReference>
<protein>
    <submittedName>
        <fullName evidence="7">TetR/AcrR family transcriptional regulator</fullName>
    </submittedName>
</protein>
<keyword evidence="2" id="KW-0805">Transcription regulation</keyword>
<keyword evidence="8" id="KW-1185">Reference proteome</keyword>
<evidence type="ECO:0000256" key="3">
    <source>
        <dbReference type="ARBA" id="ARBA00023125"/>
    </source>
</evidence>
<dbReference type="PROSITE" id="PS50977">
    <property type="entry name" value="HTH_TETR_2"/>
    <property type="match status" value="1"/>
</dbReference>
<evidence type="ECO:0000256" key="1">
    <source>
        <dbReference type="ARBA" id="ARBA00022491"/>
    </source>
</evidence>
<sequence length="204" mass="22936">MSIFSKLSFKDQAFRLRENAILDATTSILGSKGYDLMTMDDVANAVGISKPSLYKHFKSKEDLVGEALIRLIDGAIDFLAQLDNDLKPIEKLIALLEWALRVRLEGGMPFLPSTSTHVREMLMRNLKYITRVLKLNGQIEKLVLAAQKSGDLNPELPSDVVLFSYYSRTCDPAVEYLQKFSKMDNESIITHMLQVALNGLRKPA</sequence>
<proteinExistence type="predicted"/>
<gene>
    <name evidence="7" type="ORF">K4H28_08375</name>
</gene>
<dbReference type="PRINTS" id="PR00455">
    <property type="entry name" value="HTHTETR"/>
</dbReference>
<keyword evidence="4" id="KW-0804">Transcription</keyword>
<dbReference type="EMBL" id="CP081150">
    <property type="protein sequence ID" value="QZA76370.1"/>
    <property type="molecule type" value="Genomic_DNA"/>
</dbReference>
<evidence type="ECO:0000256" key="4">
    <source>
        <dbReference type="ARBA" id="ARBA00023163"/>
    </source>
</evidence>
<evidence type="ECO:0000256" key="5">
    <source>
        <dbReference type="PROSITE-ProRule" id="PRU00335"/>
    </source>
</evidence>
<dbReference type="PANTHER" id="PTHR30055">
    <property type="entry name" value="HTH-TYPE TRANSCRIPTIONAL REGULATOR RUTR"/>
    <property type="match status" value="1"/>
</dbReference>
<feature type="DNA-binding region" description="H-T-H motif" evidence="5">
    <location>
        <begin position="38"/>
        <end position="57"/>
    </location>
</feature>
<dbReference type="SUPFAM" id="SSF46689">
    <property type="entry name" value="Homeodomain-like"/>
    <property type="match status" value="1"/>
</dbReference>
<evidence type="ECO:0000259" key="6">
    <source>
        <dbReference type="PROSITE" id="PS50977"/>
    </source>
</evidence>
<feature type="domain" description="HTH tetR-type" evidence="6">
    <location>
        <begin position="15"/>
        <end position="75"/>
    </location>
</feature>
<dbReference type="Proteomes" id="UP000825679">
    <property type="component" value="Chromosome"/>
</dbReference>
<keyword evidence="1" id="KW-0678">Repressor</keyword>
<dbReference type="InterPro" id="IPR050109">
    <property type="entry name" value="HTH-type_TetR-like_transc_reg"/>
</dbReference>